<evidence type="ECO:0000313" key="1">
    <source>
        <dbReference type="EMBL" id="JAE24713.1"/>
    </source>
</evidence>
<reference evidence="1" key="2">
    <citation type="journal article" date="2015" name="Data Brief">
        <title>Shoot transcriptome of the giant reed, Arundo donax.</title>
        <authorList>
            <person name="Barrero R.A."/>
            <person name="Guerrero F.D."/>
            <person name="Moolhuijzen P."/>
            <person name="Goolsby J.A."/>
            <person name="Tidwell J."/>
            <person name="Bellgard S.E."/>
            <person name="Bellgard M.I."/>
        </authorList>
    </citation>
    <scope>NUCLEOTIDE SEQUENCE</scope>
    <source>
        <tissue evidence="1">Shoot tissue taken approximately 20 cm above the soil surface</tissue>
    </source>
</reference>
<protein>
    <submittedName>
        <fullName evidence="1">Uncharacterized protein</fullName>
    </submittedName>
</protein>
<name>A0A0A9GVS6_ARUDO</name>
<sequence>MLHILSIQPKASTFMPSQCQGMDRSCPFCIMIEPFRQSFGSFRSHSQLMKDHLAFYCLVM</sequence>
<dbReference type="AlphaFoldDB" id="A0A0A9GVS6"/>
<organism evidence="1">
    <name type="scientific">Arundo donax</name>
    <name type="common">Giant reed</name>
    <name type="synonym">Donax arundinaceus</name>
    <dbReference type="NCBI Taxonomy" id="35708"/>
    <lineage>
        <taxon>Eukaryota</taxon>
        <taxon>Viridiplantae</taxon>
        <taxon>Streptophyta</taxon>
        <taxon>Embryophyta</taxon>
        <taxon>Tracheophyta</taxon>
        <taxon>Spermatophyta</taxon>
        <taxon>Magnoliopsida</taxon>
        <taxon>Liliopsida</taxon>
        <taxon>Poales</taxon>
        <taxon>Poaceae</taxon>
        <taxon>PACMAD clade</taxon>
        <taxon>Arundinoideae</taxon>
        <taxon>Arundineae</taxon>
        <taxon>Arundo</taxon>
    </lineage>
</organism>
<accession>A0A0A9GVS6</accession>
<dbReference type="EMBL" id="GBRH01173183">
    <property type="protein sequence ID" value="JAE24713.1"/>
    <property type="molecule type" value="Transcribed_RNA"/>
</dbReference>
<proteinExistence type="predicted"/>
<reference evidence="1" key="1">
    <citation type="submission" date="2014-09" db="EMBL/GenBank/DDBJ databases">
        <authorList>
            <person name="Magalhaes I.L.F."/>
            <person name="Oliveira U."/>
            <person name="Santos F.R."/>
            <person name="Vidigal T.H.D.A."/>
            <person name="Brescovit A.D."/>
            <person name="Santos A.J."/>
        </authorList>
    </citation>
    <scope>NUCLEOTIDE SEQUENCE</scope>
    <source>
        <tissue evidence="1">Shoot tissue taken approximately 20 cm above the soil surface</tissue>
    </source>
</reference>